<feature type="transmembrane region" description="Helical" evidence="6">
    <location>
        <begin position="121"/>
        <end position="140"/>
    </location>
</feature>
<dbReference type="InterPro" id="IPR020846">
    <property type="entry name" value="MFS_dom"/>
</dbReference>
<keyword evidence="2 6" id="KW-0812">Transmembrane</keyword>
<evidence type="ECO:0000256" key="5">
    <source>
        <dbReference type="SAM" id="MobiDB-lite"/>
    </source>
</evidence>
<keyword evidence="4 6" id="KW-0472">Membrane</keyword>
<reference evidence="8" key="1">
    <citation type="submission" date="2020-01" db="EMBL/GenBank/DDBJ databases">
        <title>Genome Sequencing of Three Apophysomyces-Like Fungal Strains Confirms a Novel Fungal Genus in the Mucoromycota with divergent Burkholderia-like Endosymbiotic Bacteria.</title>
        <authorList>
            <person name="Stajich J.E."/>
            <person name="Macias A.M."/>
            <person name="Carter-House D."/>
            <person name="Lovett B."/>
            <person name="Kasson L.R."/>
            <person name="Berry K."/>
            <person name="Grigoriev I."/>
            <person name="Chang Y."/>
            <person name="Spatafora J."/>
            <person name="Kasson M.T."/>
        </authorList>
    </citation>
    <scope>NUCLEOTIDE SEQUENCE</scope>
    <source>
        <strain evidence="8">NRRL A-21654</strain>
    </source>
</reference>
<feature type="transmembrane region" description="Helical" evidence="6">
    <location>
        <begin position="310"/>
        <end position="328"/>
    </location>
</feature>
<feature type="transmembrane region" description="Helical" evidence="6">
    <location>
        <begin position="391"/>
        <end position="410"/>
    </location>
</feature>
<dbReference type="GO" id="GO:0022857">
    <property type="term" value="F:transmembrane transporter activity"/>
    <property type="evidence" value="ECO:0007669"/>
    <property type="project" value="InterPro"/>
</dbReference>
<evidence type="ECO:0000313" key="8">
    <source>
        <dbReference type="EMBL" id="KAF7721166.1"/>
    </source>
</evidence>
<feature type="region of interest" description="Disordered" evidence="5">
    <location>
        <begin position="21"/>
        <end position="59"/>
    </location>
</feature>
<comment type="caution">
    <text evidence="8">The sequence shown here is derived from an EMBL/GenBank/DDBJ whole genome shotgun (WGS) entry which is preliminary data.</text>
</comment>
<dbReference type="AlphaFoldDB" id="A0A8H7BF63"/>
<feature type="transmembrane region" description="Helical" evidence="6">
    <location>
        <begin position="86"/>
        <end position="109"/>
    </location>
</feature>
<dbReference type="InterPro" id="IPR036259">
    <property type="entry name" value="MFS_trans_sf"/>
</dbReference>
<comment type="subcellular location">
    <subcellularLocation>
        <location evidence="1">Membrane</location>
        <topology evidence="1">Multi-pass membrane protein</topology>
    </subcellularLocation>
</comment>
<gene>
    <name evidence="8" type="ORF">EC973_005148</name>
</gene>
<dbReference type="PROSITE" id="PS50850">
    <property type="entry name" value="MFS"/>
    <property type="match status" value="1"/>
</dbReference>
<dbReference type="InterPro" id="IPR011701">
    <property type="entry name" value="MFS"/>
</dbReference>
<feature type="compositionally biased region" description="Polar residues" evidence="5">
    <location>
        <begin position="29"/>
        <end position="49"/>
    </location>
</feature>
<evidence type="ECO:0000259" key="7">
    <source>
        <dbReference type="PROSITE" id="PS50850"/>
    </source>
</evidence>
<protein>
    <recommendedName>
        <fullName evidence="7">Major facilitator superfamily (MFS) profile domain-containing protein</fullName>
    </recommendedName>
</protein>
<evidence type="ECO:0000313" key="9">
    <source>
        <dbReference type="Proteomes" id="UP000605846"/>
    </source>
</evidence>
<feature type="transmembrane region" description="Helical" evidence="6">
    <location>
        <begin position="488"/>
        <end position="509"/>
    </location>
</feature>
<evidence type="ECO:0000256" key="3">
    <source>
        <dbReference type="ARBA" id="ARBA00022989"/>
    </source>
</evidence>
<evidence type="ECO:0000256" key="1">
    <source>
        <dbReference type="ARBA" id="ARBA00004141"/>
    </source>
</evidence>
<name>A0A8H7BF63_9FUNG</name>
<feature type="transmembrane region" description="Helical" evidence="6">
    <location>
        <begin position="152"/>
        <end position="171"/>
    </location>
</feature>
<feature type="transmembrane region" description="Helical" evidence="6">
    <location>
        <begin position="210"/>
        <end position="229"/>
    </location>
</feature>
<evidence type="ECO:0000256" key="4">
    <source>
        <dbReference type="ARBA" id="ARBA00023136"/>
    </source>
</evidence>
<proteinExistence type="predicted"/>
<accession>A0A8H7BF63</accession>
<dbReference type="Proteomes" id="UP000605846">
    <property type="component" value="Unassembled WGS sequence"/>
</dbReference>
<organism evidence="8 9">
    <name type="scientific">Apophysomyces ossiformis</name>
    <dbReference type="NCBI Taxonomy" id="679940"/>
    <lineage>
        <taxon>Eukaryota</taxon>
        <taxon>Fungi</taxon>
        <taxon>Fungi incertae sedis</taxon>
        <taxon>Mucoromycota</taxon>
        <taxon>Mucoromycotina</taxon>
        <taxon>Mucoromycetes</taxon>
        <taxon>Mucorales</taxon>
        <taxon>Mucorineae</taxon>
        <taxon>Mucoraceae</taxon>
        <taxon>Apophysomyces</taxon>
    </lineage>
</organism>
<feature type="transmembrane region" description="Helical" evidence="6">
    <location>
        <begin position="241"/>
        <end position="260"/>
    </location>
</feature>
<dbReference type="OrthoDB" id="440553at2759"/>
<dbReference type="GO" id="GO:0005886">
    <property type="term" value="C:plasma membrane"/>
    <property type="evidence" value="ECO:0007669"/>
    <property type="project" value="TreeGrafter"/>
</dbReference>
<dbReference type="PANTHER" id="PTHR23502:SF5">
    <property type="entry name" value="QUINIDINE RESISTANCE PROTEIN 3"/>
    <property type="match status" value="1"/>
</dbReference>
<keyword evidence="9" id="KW-1185">Reference proteome</keyword>
<keyword evidence="3 6" id="KW-1133">Transmembrane helix</keyword>
<dbReference type="SUPFAM" id="SSF103473">
    <property type="entry name" value="MFS general substrate transporter"/>
    <property type="match status" value="1"/>
</dbReference>
<evidence type="ECO:0000256" key="6">
    <source>
        <dbReference type="SAM" id="Phobius"/>
    </source>
</evidence>
<feature type="transmembrane region" description="Helical" evidence="6">
    <location>
        <begin position="422"/>
        <end position="448"/>
    </location>
</feature>
<dbReference type="CDD" id="cd17323">
    <property type="entry name" value="MFS_Tpo1_MDR_like"/>
    <property type="match status" value="1"/>
</dbReference>
<feature type="transmembrane region" description="Helical" evidence="6">
    <location>
        <begin position="348"/>
        <end position="370"/>
    </location>
</feature>
<sequence>MTPPMDPITLSPKSATICSIEEDDRRTIYSPSHTLPSVENTKSIPKEQQSSSSPSSRSRWMFPGLCGSEGHTVDPRSYSRTKKYTILLIVATAGAISPIASTIYFPAIIDMQDYFQTDATTINASLSVFTFVTAVFPLMWATLGEIFGRRRIYLAAFLIALIGTVCCAISINVGMFIAFRAFSAIGSSCVMSMGAGTISDIFEPSERGRAFAWYTCGPLLGPALGPIVGGYLNQGLGWRSTLWFLAIYIACIWLAVFFLLPETWRPAPSLPTSKNDFEKPEIEMAKQQQQQKKQRRGWINPLSPLELFKFPNISLAIIFVGFVFFVFYLNSTAFTRTYTDQYHLDSGTVGLCYLPLAVGAMIGGIMGGRYSDKLYNGRVQKAEGGELYPEMRLGGWLFWGSIILQLLSFVEYGWCTQMNVHWAYGLVGQFFAGLALMVPNVIISAYIVDCFRRRGASVTACNNFARYIMAGIGSLVTSELQEALGNGILFTIWGAILALASTTLMVIIWKGKKWAEKRKDFI</sequence>
<dbReference type="PANTHER" id="PTHR23502">
    <property type="entry name" value="MAJOR FACILITATOR SUPERFAMILY"/>
    <property type="match status" value="1"/>
</dbReference>
<dbReference type="EMBL" id="JABAYA010000298">
    <property type="protein sequence ID" value="KAF7721166.1"/>
    <property type="molecule type" value="Genomic_DNA"/>
</dbReference>
<evidence type="ECO:0000256" key="2">
    <source>
        <dbReference type="ARBA" id="ARBA00022692"/>
    </source>
</evidence>
<dbReference type="Gene3D" id="1.20.1720.10">
    <property type="entry name" value="Multidrug resistance protein D"/>
    <property type="match status" value="1"/>
</dbReference>
<dbReference type="Pfam" id="PF07690">
    <property type="entry name" value="MFS_1"/>
    <property type="match status" value="1"/>
</dbReference>
<feature type="compositionally biased region" description="Low complexity" evidence="5">
    <location>
        <begin position="50"/>
        <end position="59"/>
    </location>
</feature>
<feature type="domain" description="Major facilitator superfamily (MFS) profile" evidence="7">
    <location>
        <begin position="86"/>
        <end position="512"/>
    </location>
</feature>